<keyword evidence="2" id="KW-1185">Reference proteome</keyword>
<dbReference type="Pfam" id="PF13578">
    <property type="entry name" value="Methyltransf_24"/>
    <property type="match status" value="1"/>
</dbReference>
<evidence type="ECO:0000313" key="2">
    <source>
        <dbReference type="Proteomes" id="UP001642484"/>
    </source>
</evidence>
<dbReference type="Proteomes" id="UP001642484">
    <property type="component" value="Unassembled WGS sequence"/>
</dbReference>
<dbReference type="SUPFAM" id="SSF53335">
    <property type="entry name" value="S-adenosyl-L-methionine-dependent methyltransferases"/>
    <property type="match status" value="1"/>
</dbReference>
<organism evidence="1 2">
    <name type="scientific">Durusdinium trenchii</name>
    <dbReference type="NCBI Taxonomy" id="1381693"/>
    <lineage>
        <taxon>Eukaryota</taxon>
        <taxon>Sar</taxon>
        <taxon>Alveolata</taxon>
        <taxon>Dinophyceae</taxon>
        <taxon>Suessiales</taxon>
        <taxon>Symbiodiniaceae</taxon>
        <taxon>Durusdinium</taxon>
    </lineage>
</organism>
<name>A0ABP0N758_9DINO</name>
<dbReference type="InterPro" id="IPR029063">
    <property type="entry name" value="SAM-dependent_MTases_sf"/>
</dbReference>
<reference evidence="1 2" key="1">
    <citation type="submission" date="2024-02" db="EMBL/GenBank/DDBJ databases">
        <authorList>
            <person name="Chen Y."/>
            <person name="Shah S."/>
            <person name="Dougan E. K."/>
            <person name="Thang M."/>
            <person name="Chan C."/>
        </authorList>
    </citation>
    <scope>NUCLEOTIDE SEQUENCE [LARGE SCALE GENOMIC DNA]</scope>
</reference>
<evidence type="ECO:0000313" key="1">
    <source>
        <dbReference type="EMBL" id="CAK9058070.1"/>
    </source>
</evidence>
<comment type="caution">
    <text evidence="1">The sequence shown here is derived from an EMBL/GenBank/DDBJ whole genome shotgun (WGS) entry which is preliminary data.</text>
</comment>
<sequence length="522" mass="59170">MVMRSSEIMSNRPAGRPQLIRLEQATPGTRHFRILWRWLPLTALGGLTWANRCREGVRPPVAQQLLDELFLGNDPMLDFEYEDLVPDTSMTHMSAKDVDLVLSVAKPSFWLELGSFEGGSAIVASERILAHGLNTSVVAVDTFLGDVRVLWERPPEERRKLLRADGRITLFDRFRNHLRNANLHYCVLPLPATSVVALKLVDSLARRSRAPLPEVIYLDSAHEEGEVLLELGLAWKVLSPGGVLFGDDWLLPEEGETTSLLEGATHRDVLRFASLMEDELDDDWGSQVQSLRTLGRVRPGLFVSYNSFQWFMKKLPHVTSRSSKPFWPSVSNAGYVCWSAGFRKEDCCDEARFGPSGNAKCWDLVPTPLQEAIQQWHHQGPFLNGLRTASSWVCLQLERHPRLHHRHCQAITWERNSIHLPVFDGYNHCSVTWTEFQIVAGVIHIGSTPVDGHYQAVLFNSGAGLLCDDNSRPIRLTRDLFFYQNIYLLWVAPMTELRTEFRRPIPWPSTATLGTLISEHLA</sequence>
<protein>
    <submittedName>
        <fullName evidence="1">Uncharacterized protein</fullName>
    </submittedName>
</protein>
<dbReference type="EMBL" id="CAXAMN010021339">
    <property type="protein sequence ID" value="CAK9058070.1"/>
    <property type="molecule type" value="Genomic_DNA"/>
</dbReference>
<accession>A0ABP0N758</accession>
<dbReference type="Gene3D" id="3.40.50.150">
    <property type="entry name" value="Vaccinia Virus protein VP39"/>
    <property type="match status" value="1"/>
</dbReference>
<proteinExistence type="predicted"/>
<dbReference type="PANTHER" id="PTHR37909">
    <property type="entry name" value="S-ADENOSYL-L-METHIONINE-DEPENDENT METHYLTRANSFERASES SUPERFAMILY PROTEIN"/>
    <property type="match status" value="1"/>
</dbReference>
<gene>
    <name evidence="1" type="ORF">CCMP2556_LOCUS28616</name>
</gene>
<dbReference type="PANTHER" id="PTHR37909:SF1">
    <property type="entry name" value="S-ADENOSYL-L-METHIONINE-DEPENDENT METHYLTRANSFERASES SUPERFAMILY PROTEIN"/>
    <property type="match status" value="1"/>
</dbReference>